<sequence length="347" mass="38729">MGIFRRRAKQPPVARPVIRNHTYEDVALDAAVQAVADGHITAATTVLAECRDEPELRALRLGVLRDGLVGGADELVELARRHQDPELWLLAGTAFIGEAWAIRGGGRAKHVGEDRFKMFFATLRKAVGPLHQAAELLPADAVPWAQLLPVGMGLQVDRDQKDEVWREVITRCPTLFPAHWHRLQILAAKWGGSHEEMLSFARATAELAPVGDPVTAMLALAHFEVFLDRHTEALERRDAHEMVRVKWRYFAEVRPELQAAADRWMANPAPHPRTLEAHNLFGAAFALAEDAVRARTHLTGMRDHVHDIPWGYLAVLAEDIEKEYQTLAGPYLGDVPLNPLGVHGRWI</sequence>
<dbReference type="EMBL" id="JAMTCK010000003">
    <property type="protein sequence ID" value="MCP2164552.1"/>
    <property type="molecule type" value="Genomic_DNA"/>
</dbReference>
<accession>A0AAE3GA89</accession>
<protein>
    <recommendedName>
        <fullName evidence="3">DUF4034 domain-containing protein</fullName>
    </recommendedName>
</protein>
<name>A0AAE3GA89_9PSEU</name>
<comment type="caution">
    <text evidence="1">The sequence shown here is derived from an EMBL/GenBank/DDBJ whole genome shotgun (WGS) entry which is preliminary data.</text>
</comment>
<evidence type="ECO:0000313" key="2">
    <source>
        <dbReference type="Proteomes" id="UP001206128"/>
    </source>
</evidence>
<gene>
    <name evidence="1" type="ORF">LX83_001392</name>
</gene>
<proteinExistence type="predicted"/>
<organism evidence="1 2">
    <name type="scientific">Goodfellowiella coeruleoviolacea</name>
    <dbReference type="NCBI Taxonomy" id="334858"/>
    <lineage>
        <taxon>Bacteria</taxon>
        <taxon>Bacillati</taxon>
        <taxon>Actinomycetota</taxon>
        <taxon>Actinomycetes</taxon>
        <taxon>Pseudonocardiales</taxon>
        <taxon>Pseudonocardiaceae</taxon>
        <taxon>Goodfellowiella</taxon>
    </lineage>
</organism>
<reference evidence="1" key="1">
    <citation type="submission" date="2022-06" db="EMBL/GenBank/DDBJ databases">
        <title>Genomic Encyclopedia of Archaeal and Bacterial Type Strains, Phase II (KMG-II): from individual species to whole genera.</title>
        <authorList>
            <person name="Goeker M."/>
        </authorList>
    </citation>
    <scope>NUCLEOTIDE SEQUENCE</scope>
    <source>
        <strain evidence="1">DSM 43935</strain>
    </source>
</reference>
<dbReference type="RefSeq" id="WP_253768319.1">
    <property type="nucleotide sequence ID" value="NZ_JAMTCK010000003.1"/>
</dbReference>
<dbReference type="Proteomes" id="UP001206128">
    <property type="component" value="Unassembled WGS sequence"/>
</dbReference>
<keyword evidence="2" id="KW-1185">Reference proteome</keyword>
<evidence type="ECO:0008006" key="3">
    <source>
        <dbReference type="Google" id="ProtNLM"/>
    </source>
</evidence>
<dbReference type="AlphaFoldDB" id="A0AAE3GA89"/>
<evidence type="ECO:0000313" key="1">
    <source>
        <dbReference type="EMBL" id="MCP2164552.1"/>
    </source>
</evidence>